<reference evidence="3" key="1">
    <citation type="journal article" date="2019" name="Mol. Biol. Evol.">
        <title>Blast fungal genomes show frequent chromosomal changes, gene gains and losses, and effector gene turnover.</title>
        <authorList>
            <person name="Gomez Luciano L.B."/>
            <person name="Jason Tsai I."/>
            <person name="Chuma I."/>
            <person name="Tosa Y."/>
            <person name="Chen Y.H."/>
            <person name="Li J.Y."/>
            <person name="Li M.Y."/>
            <person name="Jade Lu M.Y."/>
            <person name="Nakayashiki H."/>
            <person name="Li W.H."/>
        </authorList>
    </citation>
    <scope>NUCLEOTIDE SEQUENCE</scope>
    <source>
        <strain evidence="3">NI907</strain>
    </source>
</reference>
<feature type="region of interest" description="Disordered" evidence="1">
    <location>
        <begin position="1"/>
        <end position="25"/>
    </location>
</feature>
<accession>A0A6P8BGK4</accession>
<evidence type="ECO:0000256" key="1">
    <source>
        <dbReference type="SAM" id="MobiDB-lite"/>
    </source>
</evidence>
<dbReference type="RefSeq" id="XP_030986335.1">
    <property type="nucleotide sequence ID" value="XM_031121289.1"/>
</dbReference>
<proteinExistence type="predicted"/>
<reference evidence="3" key="3">
    <citation type="submission" date="2025-08" db="UniProtKB">
        <authorList>
            <consortium name="RefSeq"/>
        </authorList>
    </citation>
    <scope>IDENTIFICATION</scope>
    <source>
        <strain evidence="3">NI907</strain>
    </source>
</reference>
<reference evidence="3" key="2">
    <citation type="submission" date="2019-10" db="EMBL/GenBank/DDBJ databases">
        <authorList>
            <consortium name="NCBI Genome Project"/>
        </authorList>
    </citation>
    <scope>NUCLEOTIDE SEQUENCE</scope>
    <source>
        <strain evidence="3">NI907</strain>
    </source>
</reference>
<keyword evidence="2" id="KW-1185">Reference proteome</keyword>
<evidence type="ECO:0000313" key="2">
    <source>
        <dbReference type="Proteomes" id="UP000515153"/>
    </source>
</evidence>
<dbReference type="GeneID" id="41956203"/>
<dbReference type="AlphaFoldDB" id="A0A6P8BGK4"/>
<feature type="compositionally biased region" description="Basic and acidic residues" evidence="1">
    <location>
        <begin position="15"/>
        <end position="24"/>
    </location>
</feature>
<name>A0A6P8BGK4_PYRGI</name>
<sequence length="62" mass="7053">MPKSGLNHGAGISEDDQKMEDLHSRHSYSQDTLLLVAGQFGQQQTVRARPYRDRKIRDVKDA</sequence>
<dbReference type="Proteomes" id="UP000515153">
    <property type="component" value="Unplaced"/>
</dbReference>
<organism evidence="2 3">
    <name type="scientific">Pyricularia grisea</name>
    <name type="common">Crabgrass-specific blast fungus</name>
    <name type="synonym">Magnaporthe grisea</name>
    <dbReference type="NCBI Taxonomy" id="148305"/>
    <lineage>
        <taxon>Eukaryota</taxon>
        <taxon>Fungi</taxon>
        <taxon>Dikarya</taxon>
        <taxon>Ascomycota</taxon>
        <taxon>Pezizomycotina</taxon>
        <taxon>Sordariomycetes</taxon>
        <taxon>Sordariomycetidae</taxon>
        <taxon>Magnaporthales</taxon>
        <taxon>Pyriculariaceae</taxon>
        <taxon>Pyricularia</taxon>
    </lineage>
</organism>
<protein>
    <submittedName>
        <fullName evidence="3">Uncharacterized protein</fullName>
    </submittedName>
</protein>
<evidence type="ECO:0000313" key="3">
    <source>
        <dbReference type="RefSeq" id="XP_030986335.1"/>
    </source>
</evidence>
<gene>
    <name evidence="3" type="ORF">PgNI_01214</name>
</gene>
<dbReference type="KEGG" id="pgri:PgNI_01214"/>